<dbReference type="RefSeq" id="WP_091530285.1">
    <property type="nucleotide sequence ID" value="NZ_FOLT01000007.1"/>
</dbReference>
<keyword evidence="1" id="KW-0175">Coiled coil</keyword>
<keyword evidence="2" id="KW-0732">Signal</keyword>
<evidence type="ECO:0000256" key="1">
    <source>
        <dbReference type="SAM" id="Coils"/>
    </source>
</evidence>
<dbReference type="Proteomes" id="UP000199612">
    <property type="component" value="Unassembled WGS sequence"/>
</dbReference>
<gene>
    <name evidence="3" type="ORF">SAMN04488102_10737</name>
</gene>
<feature type="coiled-coil region" evidence="1">
    <location>
        <begin position="40"/>
        <end position="74"/>
    </location>
</feature>
<protein>
    <submittedName>
        <fullName evidence="3">Uncharacterized protein</fullName>
    </submittedName>
</protein>
<evidence type="ECO:0000313" key="3">
    <source>
        <dbReference type="EMBL" id="SFC45178.1"/>
    </source>
</evidence>
<dbReference type="AlphaFoldDB" id="A0A1I1JEY7"/>
<proteinExistence type="predicted"/>
<feature type="chain" id="PRO_5011744194" evidence="2">
    <location>
        <begin position="23"/>
        <end position="213"/>
    </location>
</feature>
<dbReference type="PROSITE" id="PS51257">
    <property type="entry name" value="PROKAR_LIPOPROTEIN"/>
    <property type="match status" value="1"/>
</dbReference>
<dbReference type="OrthoDB" id="2970464at2"/>
<evidence type="ECO:0000313" key="4">
    <source>
        <dbReference type="Proteomes" id="UP000199612"/>
    </source>
</evidence>
<keyword evidence="4" id="KW-1185">Reference proteome</keyword>
<sequence length="213" mass="24391">MIKIRNFVVIGLAATALSGCSAADNSAEETTDSEVLQATLTAQEEIIAAQASKIEALESELYEKEVKIDKLSRDFTYLSAFSALEEEAYQRFLETDETRHLTDLSPEKITLLYYHAITENDLETLYTLTYDNGSLPSFDGFKQLYLDSDYMMSAKDSTVRYRNYDSVRSRDDDRTEEYVTVEIKGHFRTYGFSTLYGLKKEDGIWKMDTLELM</sequence>
<evidence type="ECO:0000256" key="2">
    <source>
        <dbReference type="SAM" id="SignalP"/>
    </source>
</evidence>
<dbReference type="EMBL" id="FOLT01000007">
    <property type="protein sequence ID" value="SFC45178.1"/>
    <property type="molecule type" value="Genomic_DNA"/>
</dbReference>
<reference evidence="4" key="1">
    <citation type="submission" date="2016-10" db="EMBL/GenBank/DDBJ databases">
        <authorList>
            <person name="Varghese N."/>
            <person name="Submissions S."/>
        </authorList>
    </citation>
    <scope>NUCLEOTIDE SEQUENCE [LARGE SCALE GENOMIC DNA]</scope>
    <source>
        <strain evidence="4">DSM 23664</strain>
    </source>
</reference>
<feature type="signal peptide" evidence="2">
    <location>
        <begin position="1"/>
        <end position="22"/>
    </location>
</feature>
<name>A0A1I1JEY7_9LACT</name>
<organism evidence="3 4">
    <name type="scientific">Alkalibacterium subtropicum</name>
    <dbReference type="NCBI Taxonomy" id="753702"/>
    <lineage>
        <taxon>Bacteria</taxon>
        <taxon>Bacillati</taxon>
        <taxon>Bacillota</taxon>
        <taxon>Bacilli</taxon>
        <taxon>Lactobacillales</taxon>
        <taxon>Carnobacteriaceae</taxon>
        <taxon>Alkalibacterium</taxon>
    </lineage>
</organism>
<accession>A0A1I1JEY7</accession>